<evidence type="ECO:0000256" key="1">
    <source>
        <dbReference type="SAM" id="MobiDB-lite"/>
    </source>
</evidence>
<evidence type="ECO:0000313" key="2">
    <source>
        <dbReference type="EMBL" id="MDT2584335.1"/>
    </source>
</evidence>
<evidence type="ECO:0000313" key="3">
    <source>
        <dbReference type="Proteomes" id="UP001262817"/>
    </source>
</evidence>
<dbReference type="RefSeq" id="WP_207144585.1">
    <property type="nucleotide sequence ID" value="NZ_JAGYXE010000017.1"/>
</dbReference>
<dbReference type="InterPro" id="IPR024234">
    <property type="entry name" value="DUF3801"/>
</dbReference>
<feature type="compositionally biased region" description="Polar residues" evidence="1">
    <location>
        <begin position="226"/>
        <end position="244"/>
    </location>
</feature>
<reference evidence="2" key="1">
    <citation type="submission" date="2023-03" db="EMBL/GenBank/DDBJ databases">
        <authorList>
            <person name="Shen W."/>
            <person name="Cai J."/>
        </authorList>
    </citation>
    <scope>NUCLEOTIDE SEQUENCE</scope>
    <source>
        <strain evidence="2">P86-2</strain>
    </source>
</reference>
<dbReference type="EMBL" id="JARPXR010000011">
    <property type="protein sequence ID" value="MDT2584335.1"/>
    <property type="molecule type" value="Genomic_DNA"/>
</dbReference>
<proteinExistence type="predicted"/>
<gene>
    <name evidence="2" type="ORF">P7D17_09505</name>
</gene>
<dbReference type="AlphaFoldDB" id="A0AAJ2IWP6"/>
<feature type="region of interest" description="Disordered" evidence="1">
    <location>
        <begin position="204"/>
        <end position="261"/>
    </location>
</feature>
<dbReference type="Pfam" id="PF12687">
    <property type="entry name" value="DUF3801"/>
    <property type="match status" value="1"/>
</dbReference>
<comment type="caution">
    <text evidence="2">The sequence shown here is derived from an EMBL/GenBank/DDBJ whole genome shotgun (WGS) entry which is preliminary data.</text>
</comment>
<name>A0AAJ2IWP6_9LACT</name>
<organism evidence="2 3">
    <name type="scientific">Lactococcus petauri</name>
    <dbReference type="NCBI Taxonomy" id="1940789"/>
    <lineage>
        <taxon>Bacteria</taxon>
        <taxon>Bacillati</taxon>
        <taxon>Bacillota</taxon>
        <taxon>Bacilli</taxon>
        <taxon>Lactobacillales</taxon>
        <taxon>Streptococcaceae</taxon>
        <taxon>Lactococcus</taxon>
    </lineage>
</organism>
<protein>
    <submittedName>
        <fullName evidence="2">DUF3801 domain-containing protein</fullName>
    </submittedName>
</protein>
<dbReference type="Proteomes" id="UP001262817">
    <property type="component" value="Unassembled WGS sequence"/>
</dbReference>
<accession>A0AAJ2IWP6</accession>
<sequence length="261" mass="29124">MGQEQQEMYRVLIRDTPQTIRQSLYLLKALKRHVETKEAGREQAQIDLLKAKNYAEDLSGLEVSPEMEKEFLAKSPSERQKMLTEWGQELKRQNLAPGEKSLEFLMKTGKAIAEPQLLEKAVNLEQLKNVLKDYGLQFHIKALDDGKHEVLFLAKDANVARNAFAQALDEISQNPEIVSSPSLTQSIKEAQKEEEKAIAAKMAEKMQERQAAIQQTIIPGQEEPNVGQTSSPAHSDFANLSAQEPVSDASALDLFDGGPDL</sequence>